<evidence type="ECO:0000256" key="5">
    <source>
        <dbReference type="SAM" id="SignalP"/>
    </source>
</evidence>
<dbReference type="Gene3D" id="3.20.20.80">
    <property type="entry name" value="Glycosidases"/>
    <property type="match status" value="1"/>
</dbReference>
<evidence type="ECO:0000256" key="2">
    <source>
        <dbReference type="ARBA" id="ARBA00022801"/>
    </source>
</evidence>
<dbReference type="EMBL" id="JARJCW010000011">
    <property type="protein sequence ID" value="KAJ7219163.1"/>
    <property type="molecule type" value="Genomic_DNA"/>
</dbReference>
<dbReference type="GO" id="GO:0009251">
    <property type="term" value="P:glucan catabolic process"/>
    <property type="evidence" value="ECO:0007669"/>
    <property type="project" value="TreeGrafter"/>
</dbReference>
<dbReference type="Pfam" id="PF00150">
    <property type="entry name" value="Cellulase"/>
    <property type="match status" value="1"/>
</dbReference>
<proteinExistence type="inferred from homology"/>
<evidence type="ECO:0000313" key="7">
    <source>
        <dbReference type="EMBL" id="KAJ7219163.1"/>
    </source>
</evidence>
<dbReference type="Proteomes" id="UP001219525">
    <property type="component" value="Unassembled WGS sequence"/>
</dbReference>
<dbReference type="GO" id="GO:0009986">
    <property type="term" value="C:cell surface"/>
    <property type="evidence" value="ECO:0007669"/>
    <property type="project" value="TreeGrafter"/>
</dbReference>
<dbReference type="InterPro" id="IPR050386">
    <property type="entry name" value="Glycosyl_hydrolase_5"/>
</dbReference>
<comment type="caution">
    <text evidence="7">The sequence shown here is derived from an EMBL/GenBank/DDBJ whole genome shotgun (WGS) entry which is preliminary data.</text>
</comment>
<gene>
    <name evidence="7" type="ORF">GGX14DRAFT_493980</name>
</gene>
<dbReference type="PANTHER" id="PTHR31297:SF43">
    <property type="entry name" value="GLUCAN 1,3-BETA-GLUCOSIDASE 3"/>
    <property type="match status" value="1"/>
</dbReference>
<dbReference type="SUPFAM" id="SSF51445">
    <property type="entry name" value="(Trans)glycosidases"/>
    <property type="match status" value="1"/>
</dbReference>
<evidence type="ECO:0000259" key="6">
    <source>
        <dbReference type="Pfam" id="PF00150"/>
    </source>
</evidence>
<reference evidence="7" key="1">
    <citation type="submission" date="2023-03" db="EMBL/GenBank/DDBJ databases">
        <title>Massive genome expansion in bonnet fungi (Mycena s.s.) driven by repeated elements and novel gene families across ecological guilds.</title>
        <authorList>
            <consortium name="Lawrence Berkeley National Laboratory"/>
            <person name="Harder C.B."/>
            <person name="Miyauchi S."/>
            <person name="Viragh M."/>
            <person name="Kuo A."/>
            <person name="Thoen E."/>
            <person name="Andreopoulos B."/>
            <person name="Lu D."/>
            <person name="Skrede I."/>
            <person name="Drula E."/>
            <person name="Henrissat B."/>
            <person name="Morin E."/>
            <person name="Kohler A."/>
            <person name="Barry K."/>
            <person name="LaButti K."/>
            <person name="Morin E."/>
            <person name="Salamov A."/>
            <person name="Lipzen A."/>
            <person name="Mereny Z."/>
            <person name="Hegedus B."/>
            <person name="Baldrian P."/>
            <person name="Stursova M."/>
            <person name="Weitz H."/>
            <person name="Taylor A."/>
            <person name="Grigoriev I.V."/>
            <person name="Nagy L.G."/>
            <person name="Martin F."/>
            <person name="Kauserud H."/>
        </authorList>
    </citation>
    <scope>NUCLEOTIDE SEQUENCE</scope>
    <source>
        <strain evidence="7">9144</strain>
    </source>
</reference>
<keyword evidence="8" id="KW-1185">Reference proteome</keyword>
<feature type="domain" description="Glycoside hydrolase family 5" evidence="6">
    <location>
        <begin position="120"/>
        <end position="396"/>
    </location>
</feature>
<dbReference type="InterPro" id="IPR001547">
    <property type="entry name" value="Glyco_hydro_5"/>
</dbReference>
<keyword evidence="3 4" id="KW-0326">Glycosidase</keyword>
<dbReference type="GO" id="GO:0005576">
    <property type="term" value="C:extracellular region"/>
    <property type="evidence" value="ECO:0007669"/>
    <property type="project" value="TreeGrafter"/>
</dbReference>
<name>A0AAD6VW76_9AGAR</name>
<evidence type="ECO:0000256" key="4">
    <source>
        <dbReference type="RuleBase" id="RU361153"/>
    </source>
</evidence>
<keyword evidence="2 4" id="KW-0378">Hydrolase</keyword>
<evidence type="ECO:0000313" key="8">
    <source>
        <dbReference type="Proteomes" id="UP001219525"/>
    </source>
</evidence>
<feature type="chain" id="PRO_5042271963" evidence="5">
    <location>
        <begin position="23"/>
        <end position="552"/>
    </location>
</feature>
<evidence type="ECO:0000256" key="1">
    <source>
        <dbReference type="ARBA" id="ARBA00005641"/>
    </source>
</evidence>
<feature type="signal peptide" evidence="5">
    <location>
        <begin position="1"/>
        <end position="22"/>
    </location>
</feature>
<sequence length="552" mass="61219">MFLWNSPTGAVHGFILFSAVVGTFHTPNTKRDGADFAFNCDELKASHPLQDVPIPTFPPFDREAATVKRYRQQRSVNLGSWFVNENWMAPSVFAGASGHKVSELDIAFGWNSPDCARRVLETHWGNFITPSDFSHLADLGINTVRLPIGYWSLGPIFCQGTPFEAVADVYHNSWSFVVQAILMAEKYDIGVLVDLHGAVGSQNGEPHSGISDHRIGLFDNAANINKTLDVLAFLTKQLGPVTNVVGIELLNEPKDDPQLVGFYTRAIETMREVSSAAGSLPFYLHDAFDLNKLSDFIASRTDFVVQDHHSYFVFTPQDEQKNASQHTEYIRTSYKQALAATSANQRGNLIIGEWSCALTPQSLSTEDNEDEARRNFCTTQLETYSSVTAGWSFWAYKKENCDTNWCFASAVGSALPSNFRTNGCNPGKSDDNNDSPARWDKVSPSSILSRDLDLVRSMSPRYRLAANHYQRRMDTDGMTAQQQSETQGYLDGRFAAQTFCKYDSTLGFVGQFIMDSIKKHGPTVIAPGTESYYGEGFRRGLSEGGESVNGLL</sequence>
<dbReference type="GO" id="GO:0046557">
    <property type="term" value="F:glucan endo-1,6-beta-glucosidase activity"/>
    <property type="evidence" value="ECO:0007669"/>
    <property type="project" value="TreeGrafter"/>
</dbReference>
<organism evidence="7 8">
    <name type="scientific">Mycena pura</name>
    <dbReference type="NCBI Taxonomy" id="153505"/>
    <lineage>
        <taxon>Eukaryota</taxon>
        <taxon>Fungi</taxon>
        <taxon>Dikarya</taxon>
        <taxon>Basidiomycota</taxon>
        <taxon>Agaricomycotina</taxon>
        <taxon>Agaricomycetes</taxon>
        <taxon>Agaricomycetidae</taxon>
        <taxon>Agaricales</taxon>
        <taxon>Marasmiineae</taxon>
        <taxon>Mycenaceae</taxon>
        <taxon>Mycena</taxon>
    </lineage>
</organism>
<dbReference type="InterPro" id="IPR017853">
    <property type="entry name" value="GH"/>
</dbReference>
<protein>
    <submittedName>
        <fullName evidence="7">Glycoside hydrolase</fullName>
    </submittedName>
</protein>
<accession>A0AAD6VW76</accession>
<comment type="similarity">
    <text evidence="1 4">Belongs to the glycosyl hydrolase 5 (cellulase A) family.</text>
</comment>
<evidence type="ECO:0000256" key="3">
    <source>
        <dbReference type="ARBA" id="ARBA00023295"/>
    </source>
</evidence>
<dbReference type="AlphaFoldDB" id="A0AAD6VW76"/>
<keyword evidence="5" id="KW-0732">Signal</keyword>
<dbReference type="PANTHER" id="PTHR31297">
    <property type="entry name" value="GLUCAN ENDO-1,6-BETA-GLUCOSIDASE B"/>
    <property type="match status" value="1"/>
</dbReference>